<proteinExistence type="predicted"/>
<keyword evidence="3 4" id="KW-0443">Lipid metabolism</keyword>
<dbReference type="RefSeq" id="WP_263413744.1">
    <property type="nucleotide sequence ID" value="NZ_BAABBH010000001.1"/>
</dbReference>
<feature type="active site" description="Nucleophile" evidence="4">
    <location>
        <position position="145"/>
    </location>
</feature>
<dbReference type="InterPro" id="IPR016035">
    <property type="entry name" value="Acyl_Trfase/lysoPLipase"/>
</dbReference>
<evidence type="ECO:0000256" key="4">
    <source>
        <dbReference type="PROSITE-ProRule" id="PRU01161"/>
    </source>
</evidence>
<organism evidence="8 9">
    <name type="scientific">Terriglobus aquaticus</name>
    <dbReference type="NCBI Taxonomy" id="940139"/>
    <lineage>
        <taxon>Bacteria</taxon>
        <taxon>Pseudomonadati</taxon>
        <taxon>Acidobacteriota</taxon>
        <taxon>Terriglobia</taxon>
        <taxon>Terriglobales</taxon>
        <taxon>Acidobacteriaceae</taxon>
        <taxon>Terriglobus</taxon>
    </lineage>
</organism>
<feature type="active site" description="Proton acceptor" evidence="4">
    <location>
        <position position="290"/>
    </location>
</feature>
<comment type="caution">
    <text evidence="4">Lacks conserved residue(s) required for the propagation of feature annotation.</text>
</comment>
<dbReference type="PROSITE" id="PS51635">
    <property type="entry name" value="PNPLA"/>
    <property type="match status" value="1"/>
</dbReference>
<comment type="caution">
    <text evidence="8">The sequence shown here is derived from an EMBL/GenBank/DDBJ whole genome shotgun (WGS) entry which is preliminary data.</text>
</comment>
<dbReference type="PANTHER" id="PTHR14226:SF29">
    <property type="entry name" value="NEUROPATHY TARGET ESTERASE SWS"/>
    <property type="match status" value="1"/>
</dbReference>
<gene>
    <name evidence="8" type="ORF">ACK2TP_02895</name>
</gene>
<dbReference type="Pfam" id="PF01734">
    <property type="entry name" value="Patatin"/>
    <property type="match status" value="1"/>
</dbReference>
<evidence type="ECO:0000256" key="6">
    <source>
        <dbReference type="SAM" id="SignalP"/>
    </source>
</evidence>
<feature type="compositionally biased region" description="Low complexity" evidence="5">
    <location>
        <begin position="67"/>
        <end position="76"/>
    </location>
</feature>
<feature type="compositionally biased region" description="Basic and acidic residues" evidence="5">
    <location>
        <begin position="491"/>
        <end position="510"/>
    </location>
</feature>
<dbReference type="InterPro" id="IPR002641">
    <property type="entry name" value="PNPLA_dom"/>
</dbReference>
<evidence type="ECO:0000256" key="1">
    <source>
        <dbReference type="ARBA" id="ARBA00022801"/>
    </source>
</evidence>
<dbReference type="InterPro" id="IPR050301">
    <property type="entry name" value="NTE"/>
</dbReference>
<dbReference type="PANTHER" id="PTHR14226">
    <property type="entry name" value="NEUROPATHY TARGET ESTERASE/SWISS CHEESE D.MELANOGASTER"/>
    <property type="match status" value="1"/>
</dbReference>
<evidence type="ECO:0000256" key="2">
    <source>
        <dbReference type="ARBA" id="ARBA00022963"/>
    </source>
</evidence>
<feature type="compositionally biased region" description="Low complexity" evidence="5">
    <location>
        <begin position="36"/>
        <end position="51"/>
    </location>
</feature>
<dbReference type="EMBL" id="JBJYXY010000001">
    <property type="protein sequence ID" value="MFN2974698.1"/>
    <property type="molecule type" value="Genomic_DNA"/>
</dbReference>
<feature type="signal peptide" evidence="6">
    <location>
        <begin position="1"/>
        <end position="29"/>
    </location>
</feature>
<feature type="domain" description="PNPLA" evidence="7">
    <location>
        <begin position="112"/>
        <end position="303"/>
    </location>
</feature>
<dbReference type="Proteomes" id="UP001634747">
    <property type="component" value="Unassembled WGS sequence"/>
</dbReference>
<protein>
    <submittedName>
        <fullName evidence="8">Patatin-like phospholipase family protein</fullName>
    </submittedName>
</protein>
<feature type="short sequence motif" description="GXSXG" evidence="4">
    <location>
        <begin position="143"/>
        <end position="147"/>
    </location>
</feature>
<accession>A0ABW9KGR0</accession>
<dbReference type="Gene3D" id="3.40.1090.10">
    <property type="entry name" value="Cytosolic phospholipase A2 catalytic domain"/>
    <property type="match status" value="2"/>
</dbReference>
<feature type="compositionally biased region" description="Polar residues" evidence="5">
    <location>
        <begin position="529"/>
        <end position="538"/>
    </location>
</feature>
<dbReference type="SUPFAM" id="SSF52151">
    <property type="entry name" value="FabD/lysophospholipase-like"/>
    <property type="match status" value="1"/>
</dbReference>
<feature type="region of interest" description="Disordered" evidence="5">
    <location>
        <begin position="481"/>
        <end position="553"/>
    </location>
</feature>
<reference evidence="8 9" key="1">
    <citation type="submission" date="2024-12" db="EMBL/GenBank/DDBJ databases">
        <authorList>
            <person name="Lee Y."/>
        </authorList>
    </citation>
    <scope>NUCLEOTIDE SEQUENCE [LARGE SCALE GENOMIC DNA]</scope>
    <source>
        <strain evidence="8 9">03SUJ4</strain>
    </source>
</reference>
<feature type="compositionally biased region" description="Basic and acidic residues" evidence="5">
    <location>
        <begin position="53"/>
        <end position="64"/>
    </location>
</feature>
<feature type="region of interest" description="Disordered" evidence="5">
    <location>
        <begin position="36"/>
        <end position="76"/>
    </location>
</feature>
<keyword evidence="2 4" id="KW-0442">Lipid degradation</keyword>
<keyword evidence="9" id="KW-1185">Reference proteome</keyword>
<name>A0ABW9KGR0_9BACT</name>
<feature type="short sequence motif" description="DGA/G" evidence="4">
    <location>
        <begin position="290"/>
        <end position="292"/>
    </location>
</feature>
<keyword evidence="6" id="KW-0732">Signal</keyword>
<feature type="chain" id="PRO_5047189356" evidence="6">
    <location>
        <begin position="30"/>
        <end position="914"/>
    </location>
</feature>
<evidence type="ECO:0000259" key="7">
    <source>
        <dbReference type="PROSITE" id="PS51635"/>
    </source>
</evidence>
<keyword evidence="1 4" id="KW-0378">Hydrolase</keyword>
<sequence>MISRRFGLRFSQLRLGWLLCALASAPLLAQAPATPDSAASQAGASSQAPSDRNVPKADRNKDSGSKPGAAPAGAQPPVQLAWPAQDFSGPGHTILKPVYAPPPPLGRKRIGLALGGGGALALSEVGVLRWFDEHHIPVDAIAGTSMGSLVGALYATGHSPAQIQDLTSDQVFSKVFRLSTDFRQINFRRREDARFLPGGFNLGLKHGVSFRNGVLLDYGLNEFLNAQFLPYGAEYDFNRMPIPFRCVATDILVGREAVFAQGPLAEAVRASISIPGVFSPLEDGGHIYVDGALTENLPVDVVKNDLHADVVIAVSLPLTPPDKGDTNSLLGILQRSFSVASWSNEVRSRAQANVVVEPVAPAGVGAADYAKSNQLADAGYAAAEKASGKLLPYRLDDAAWATYVEQRRERFRGTLGNIAQVNVIAPNHSAANGIRDTVVPLAGKPVDPEAIDHAQNEVRSDGRFQSDYYLSNHGQKVDLRVTGPANQGRPVEGRELLHPTERRGAGDDRAVALFGGDTEAGSGERGEAISNQSVNNTLPVGKQEPGPADKAGTPQFETVAPSSAGRMATATVPPATGYKPTPGDLDLNLFVRDKPFGPPFLLVGGNVIAQTGGVSRATIDAVLTEQDLGGYRSELRTTMRFGFLTFVEPEYYRRLTARGLFLAPRLTFLRTPVYIWGNQRKVAERQQIQAGGGIDFGYTVSHFTEWRAGWQENTERWHTQTGSDGLPDFNGQQQIARILYRFNGQDRDLIPLHGLRAELNAGYQFSTSRSPNAPRIQGLASYFRDIGHGNTLSLVTEGGTFAGRNVADPFRFTLGGPLRLSASTFEEYRGTDYWLVRPAYFRRIASLPAPLGQNIYVIGTYEAGQMYAPNAGTVTRQDVFFGLAAETPLGAVTFGPAIGDHDHRKIVFTLGRFF</sequence>
<dbReference type="CDD" id="cd07205">
    <property type="entry name" value="Pat_PNPLA6_PNPLA7_NTE1_like"/>
    <property type="match status" value="1"/>
</dbReference>
<evidence type="ECO:0000256" key="3">
    <source>
        <dbReference type="ARBA" id="ARBA00023098"/>
    </source>
</evidence>
<evidence type="ECO:0000256" key="5">
    <source>
        <dbReference type="SAM" id="MobiDB-lite"/>
    </source>
</evidence>
<evidence type="ECO:0000313" key="9">
    <source>
        <dbReference type="Proteomes" id="UP001634747"/>
    </source>
</evidence>
<evidence type="ECO:0000313" key="8">
    <source>
        <dbReference type="EMBL" id="MFN2974698.1"/>
    </source>
</evidence>